<comment type="caution">
    <text evidence="2">The sequence shown here is derived from an EMBL/GenBank/DDBJ whole genome shotgun (WGS) entry which is preliminary data.</text>
</comment>
<dbReference type="EMBL" id="PKMI01000061">
    <property type="protein sequence ID" value="RBA10728.1"/>
    <property type="molecule type" value="Genomic_DNA"/>
</dbReference>
<feature type="region of interest" description="Disordered" evidence="1">
    <location>
        <begin position="333"/>
        <end position="356"/>
    </location>
</feature>
<proteinExistence type="predicted"/>
<name>A0A365MQM3_GIBIN</name>
<accession>A0A365MQM3</accession>
<protein>
    <submittedName>
        <fullName evidence="2">Uncharacterized protein</fullName>
    </submittedName>
</protein>
<dbReference type="Proteomes" id="UP000251714">
    <property type="component" value="Unassembled WGS sequence"/>
</dbReference>
<organism evidence="2 3">
    <name type="scientific">Gibberella intermedia</name>
    <name type="common">Bulb rot disease fungus</name>
    <name type="synonym">Fusarium proliferatum</name>
    <dbReference type="NCBI Taxonomy" id="948311"/>
    <lineage>
        <taxon>Eukaryota</taxon>
        <taxon>Fungi</taxon>
        <taxon>Dikarya</taxon>
        <taxon>Ascomycota</taxon>
        <taxon>Pezizomycotina</taxon>
        <taxon>Sordariomycetes</taxon>
        <taxon>Hypocreomycetidae</taxon>
        <taxon>Hypocreales</taxon>
        <taxon>Nectriaceae</taxon>
        <taxon>Fusarium</taxon>
        <taxon>Fusarium fujikuroi species complex</taxon>
    </lineage>
</organism>
<sequence>MYVGCPDAIHTASLASSLKRYASLGLLVPHIWSTVTPPSLLIETPSESTVSLISHIAPASNGGPQTNHSALQRVQCSLSSHPFPASPHPPTIDHRDYSHCGLHLFSNPAVTPPALSTTLFRHIFATTSPCFEKDTLSSLLIQHRVLCNYSGSAKLAALQSPALPTTHQLGPTAGSCGIEGLRGMDDSNRMRRQNEPPVHSNPNQRYSLNDPSQQRRSLAGISNDRYRPASLAGPSSSGRGMGAPGNYSNYYSEPSASFSTPNMPGTAIAYGPEYGHDSRQTQGFGGYSTATTMMYNVGQPSTQNTVYDAQQFSSRQPAAMQMMPPDVASSYFGSEAGASAGPSLQQPAQGSSGSANVYQQSNAMNYASNSMSSVSAMPQATNTADVSMTDDHDYAEGALEEKWVSYQRQLGSIFQEIVNGSLESASETLLSVTSWLLSQVADLGLNLDDTNLHADRIQLWNDFNHAWLGLGQRQIDLMTSSQQLSRPQSLVSKAMIKKMGNELIRLCDGIERHGLVDYQYGVWEDQITAVLEDCLDLYDASEEGSDSGNR</sequence>
<evidence type="ECO:0000313" key="3">
    <source>
        <dbReference type="Proteomes" id="UP000251714"/>
    </source>
</evidence>
<evidence type="ECO:0000313" key="2">
    <source>
        <dbReference type="EMBL" id="RBA10728.1"/>
    </source>
</evidence>
<feature type="compositionally biased region" description="Polar residues" evidence="1">
    <location>
        <begin position="342"/>
        <end position="356"/>
    </location>
</feature>
<evidence type="ECO:0000256" key="1">
    <source>
        <dbReference type="SAM" id="MobiDB-lite"/>
    </source>
</evidence>
<reference evidence="2 3" key="1">
    <citation type="submission" date="2017-12" db="EMBL/GenBank/DDBJ databases">
        <title>Genome sequence of the mycotoxigenic crop pathogen Fusarium proliferatum, strain ITEM 2341 from Date Palm.</title>
        <authorList>
            <person name="Almiman B.F."/>
            <person name="Shittu T.A."/>
            <person name="Muthumeenakshi S."/>
            <person name="Baroncelli R."/>
            <person name="Sreenivasaprasada S."/>
        </authorList>
    </citation>
    <scope>NUCLEOTIDE SEQUENCE [LARGE SCALE GENOMIC DNA]</scope>
    <source>
        <strain evidence="2 3">ITEM 2341</strain>
    </source>
</reference>
<feature type="compositionally biased region" description="Basic and acidic residues" evidence="1">
    <location>
        <begin position="182"/>
        <end position="194"/>
    </location>
</feature>
<feature type="compositionally biased region" description="Polar residues" evidence="1">
    <location>
        <begin position="200"/>
        <end position="216"/>
    </location>
</feature>
<gene>
    <name evidence="2" type="ORF">FPRO05_05317</name>
</gene>
<dbReference type="AlphaFoldDB" id="A0A365MQM3"/>
<feature type="region of interest" description="Disordered" evidence="1">
    <location>
        <begin position="164"/>
        <end position="241"/>
    </location>
</feature>